<feature type="compositionally biased region" description="Basic residues" evidence="1">
    <location>
        <begin position="108"/>
        <end position="151"/>
    </location>
</feature>
<evidence type="ECO:0000256" key="1">
    <source>
        <dbReference type="SAM" id="MobiDB-lite"/>
    </source>
</evidence>
<comment type="caution">
    <text evidence="2">The sequence shown here is derived from an EMBL/GenBank/DDBJ whole genome shotgun (WGS) entry which is preliminary data.</text>
</comment>
<dbReference type="EMBL" id="JBBPFD010000016">
    <property type="protein sequence ID" value="KAK7893491.1"/>
    <property type="molecule type" value="Genomic_DNA"/>
</dbReference>
<feature type="compositionally biased region" description="Basic and acidic residues" evidence="1">
    <location>
        <begin position="98"/>
        <end position="107"/>
    </location>
</feature>
<name>A0AAW0N7I7_9GOBI</name>
<dbReference type="AlphaFoldDB" id="A0AAW0N7I7"/>
<accession>A0AAW0N7I7</accession>
<sequence>MSANGQKMSHCTSGETLRCKTQTRTWRQTRRHQCQQRHPTKKNQSLCKVRIFVKTSWSKKGETFWKQSRDCRISSHRICTASQKIRRDINPNGARTEPNVDKIDRGRQRSRIHASKGSRERRRNPKARRRWLRERRRTRMRERIRARRVQQRARQTLIRRMSSRRQERRRARMRAAEPEE</sequence>
<gene>
    <name evidence="2" type="ORF">WMY93_022643</name>
</gene>
<dbReference type="Proteomes" id="UP001460270">
    <property type="component" value="Unassembled WGS sequence"/>
</dbReference>
<organism evidence="2 3">
    <name type="scientific">Mugilogobius chulae</name>
    <name type="common">yellowstripe goby</name>
    <dbReference type="NCBI Taxonomy" id="88201"/>
    <lineage>
        <taxon>Eukaryota</taxon>
        <taxon>Metazoa</taxon>
        <taxon>Chordata</taxon>
        <taxon>Craniata</taxon>
        <taxon>Vertebrata</taxon>
        <taxon>Euteleostomi</taxon>
        <taxon>Actinopterygii</taxon>
        <taxon>Neopterygii</taxon>
        <taxon>Teleostei</taxon>
        <taxon>Neoteleostei</taxon>
        <taxon>Acanthomorphata</taxon>
        <taxon>Gobiaria</taxon>
        <taxon>Gobiiformes</taxon>
        <taxon>Gobioidei</taxon>
        <taxon>Gobiidae</taxon>
        <taxon>Gobionellinae</taxon>
        <taxon>Mugilogobius</taxon>
    </lineage>
</organism>
<reference evidence="3" key="1">
    <citation type="submission" date="2024-04" db="EMBL/GenBank/DDBJ databases">
        <title>Salinicola lusitanus LLJ914,a marine bacterium isolated from the Okinawa Trough.</title>
        <authorList>
            <person name="Li J."/>
        </authorList>
    </citation>
    <scope>NUCLEOTIDE SEQUENCE [LARGE SCALE GENOMIC DNA]</scope>
</reference>
<proteinExistence type="predicted"/>
<feature type="compositionally biased region" description="Basic residues" evidence="1">
    <location>
        <begin position="161"/>
        <end position="173"/>
    </location>
</feature>
<evidence type="ECO:0000313" key="2">
    <source>
        <dbReference type="EMBL" id="KAK7893491.1"/>
    </source>
</evidence>
<evidence type="ECO:0000313" key="3">
    <source>
        <dbReference type="Proteomes" id="UP001460270"/>
    </source>
</evidence>
<keyword evidence="3" id="KW-1185">Reference proteome</keyword>
<protein>
    <submittedName>
        <fullName evidence="2">Uncharacterized protein</fullName>
    </submittedName>
</protein>
<feature type="region of interest" description="Disordered" evidence="1">
    <location>
        <begin position="84"/>
        <end position="180"/>
    </location>
</feature>